<name>A0A318Y5I1_ASPNB</name>
<dbReference type="AlphaFoldDB" id="A0A318Y5I1"/>
<reference evidence="1" key="1">
    <citation type="submission" date="2016-12" db="EMBL/GenBank/DDBJ databases">
        <title>The genomes of Aspergillus section Nigri reveals drivers in fungal speciation.</title>
        <authorList>
            <consortium name="DOE Joint Genome Institute"/>
            <person name="Vesth T.C."/>
            <person name="Nybo J."/>
            <person name="Theobald S."/>
            <person name="Brandl J."/>
            <person name="Frisvad J.C."/>
            <person name="Nielsen K.F."/>
            <person name="Lyhne E.K."/>
            <person name="Kogle M.E."/>
            <person name="Kuo A."/>
            <person name="Riley R."/>
            <person name="Clum A."/>
            <person name="Nolan M."/>
            <person name="Lipzen A."/>
            <person name="Salamov A."/>
            <person name="Henrissat B."/>
            <person name="Wiebenga A."/>
            <person name="De Vries R.P."/>
            <person name="Grigoriev I.V."/>
            <person name="Mortensen U.H."/>
            <person name="Andersen M.R."/>
            <person name="Baker S.E."/>
        </authorList>
    </citation>
    <scope>NUCLEOTIDE SEQUENCE [LARGE SCALE GENOMIC DNA]</scope>
    <source>
        <strain evidence="1">CBS 115656</strain>
    </source>
</reference>
<gene>
    <name evidence="1" type="ORF">BO87DRAFT_198340</name>
</gene>
<keyword evidence="2" id="KW-1185">Reference proteome</keyword>
<dbReference type="GeneID" id="37120983"/>
<proteinExistence type="predicted"/>
<evidence type="ECO:0000313" key="2">
    <source>
        <dbReference type="Proteomes" id="UP000247647"/>
    </source>
</evidence>
<dbReference type="RefSeq" id="XP_025474597.1">
    <property type="nucleotide sequence ID" value="XM_025618527.1"/>
</dbReference>
<organism evidence="1 2">
    <name type="scientific">Aspergillus neoniger (strain CBS 115656)</name>
    <dbReference type="NCBI Taxonomy" id="1448310"/>
    <lineage>
        <taxon>Eukaryota</taxon>
        <taxon>Fungi</taxon>
        <taxon>Dikarya</taxon>
        <taxon>Ascomycota</taxon>
        <taxon>Pezizomycotina</taxon>
        <taxon>Eurotiomycetes</taxon>
        <taxon>Eurotiomycetidae</taxon>
        <taxon>Eurotiales</taxon>
        <taxon>Aspergillaceae</taxon>
        <taxon>Aspergillus</taxon>
        <taxon>Aspergillus subgen. Circumdati</taxon>
    </lineage>
</organism>
<accession>A0A318Y5I1</accession>
<dbReference type="Proteomes" id="UP000247647">
    <property type="component" value="Unassembled WGS sequence"/>
</dbReference>
<protein>
    <submittedName>
        <fullName evidence="1">Uncharacterized protein</fullName>
    </submittedName>
</protein>
<sequence>MDTFGPPSFASPLNFSIQSSNHPIIVNVTYQIHPVGMLRRVGTGREEKKRRRVRVSKSQTQLRLAPCALCSQCRKVMKSLEDDGLHTPGRIGNPEGENKERLGTLLFLLLLSVLGWVRIQSHERDRSNRALSSARPSER</sequence>
<evidence type="ECO:0000313" key="1">
    <source>
        <dbReference type="EMBL" id="PYH29119.1"/>
    </source>
</evidence>
<dbReference type="EMBL" id="KZ821498">
    <property type="protein sequence ID" value="PYH29119.1"/>
    <property type="molecule type" value="Genomic_DNA"/>
</dbReference>